<comment type="caution">
    <text evidence="2">The sequence shown here is derived from an EMBL/GenBank/DDBJ whole genome shotgun (WGS) entry which is preliminary data.</text>
</comment>
<dbReference type="EMBL" id="MKKU01000001">
    <property type="protein sequence ID" value="RNF27679.1"/>
    <property type="molecule type" value="Genomic_DNA"/>
</dbReference>
<evidence type="ECO:0000313" key="2">
    <source>
        <dbReference type="EMBL" id="RNF27679.1"/>
    </source>
</evidence>
<dbReference type="AlphaFoldDB" id="A0A422QCK7"/>
<feature type="region of interest" description="Disordered" evidence="1">
    <location>
        <begin position="125"/>
        <end position="157"/>
    </location>
</feature>
<reference evidence="2 3" key="1">
    <citation type="journal article" date="2018" name="BMC Genomics">
        <title>Genomic comparison of Trypanosoma conorhini and Trypanosoma rangeli to Trypanosoma cruzi strains of high and low virulence.</title>
        <authorList>
            <person name="Bradwell K.R."/>
            <person name="Koparde V.N."/>
            <person name="Matveyev A.V."/>
            <person name="Serrano M.G."/>
            <person name="Alves J.M."/>
            <person name="Parikh H."/>
            <person name="Huang B."/>
            <person name="Lee V."/>
            <person name="Espinosa-Alvarez O."/>
            <person name="Ortiz P.A."/>
            <person name="Costa-Martins A.G."/>
            <person name="Teixeira M.M."/>
            <person name="Buck G.A."/>
        </authorList>
    </citation>
    <scope>NUCLEOTIDE SEQUENCE [LARGE SCALE GENOMIC DNA]</scope>
    <source>
        <strain evidence="2 3">025E</strain>
    </source>
</reference>
<gene>
    <name evidence="2" type="ORF">Tco025E_00063</name>
</gene>
<dbReference type="RefSeq" id="XP_029232885.1">
    <property type="nucleotide sequence ID" value="XM_029367012.1"/>
</dbReference>
<protein>
    <submittedName>
        <fullName evidence="2">Uncharacterized protein</fullName>
    </submittedName>
</protein>
<evidence type="ECO:0000256" key="1">
    <source>
        <dbReference type="SAM" id="MobiDB-lite"/>
    </source>
</evidence>
<dbReference type="GeneID" id="40313674"/>
<keyword evidence="3" id="KW-1185">Reference proteome</keyword>
<name>A0A422QCK7_9TRYP</name>
<accession>A0A422QCK7</accession>
<proteinExistence type="predicted"/>
<sequence>MLSRSFRRVWPTWAAACARGRRPGVSVETAKRRLYAPSGTKMFLTSKRFFRTHATQWVGLPSSPVAYVWRHPRTTTSRVTDRVGEQSFISVVRCALIRSKSRAATDAANFASTIRSPLSCLPFSPAASSQEVPPPPPPAAASSAKRHSRSSTSQKGSERCFFAEANNSLATARRSAVLTLSASPCESPLVSLHGSRPPPSPSLSSLSMRLILPVSIPSLLFLRPPHRSQRR</sequence>
<organism evidence="2 3">
    <name type="scientific">Trypanosoma conorhini</name>
    <dbReference type="NCBI Taxonomy" id="83891"/>
    <lineage>
        <taxon>Eukaryota</taxon>
        <taxon>Discoba</taxon>
        <taxon>Euglenozoa</taxon>
        <taxon>Kinetoplastea</taxon>
        <taxon>Metakinetoplastina</taxon>
        <taxon>Trypanosomatida</taxon>
        <taxon>Trypanosomatidae</taxon>
        <taxon>Trypanosoma</taxon>
    </lineage>
</organism>
<dbReference type="Proteomes" id="UP000284403">
    <property type="component" value="Unassembled WGS sequence"/>
</dbReference>
<evidence type="ECO:0000313" key="3">
    <source>
        <dbReference type="Proteomes" id="UP000284403"/>
    </source>
</evidence>